<dbReference type="PANTHER" id="PTHR15020">
    <property type="entry name" value="FLAVIN REDUCTASE-RELATED"/>
    <property type="match status" value="1"/>
</dbReference>
<dbReference type="Gene3D" id="3.40.50.720">
    <property type="entry name" value="NAD(P)-binding Rossmann-like Domain"/>
    <property type="match status" value="1"/>
</dbReference>
<dbReference type="PANTHER" id="PTHR15020:SF50">
    <property type="entry name" value="UPF0659 PROTEIN YMR090W"/>
    <property type="match status" value="1"/>
</dbReference>
<dbReference type="Pfam" id="PF13460">
    <property type="entry name" value="NAD_binding_10"/>
    <property type="match status" value="1"/>
</dbReference>
<dbReference type="InterPro" id="IPR036291">
    <property type="entry name" value="NAD(P)-bd_dom_sf"/>
</dbReference>
<dbReference type="SUPFAM" id="SSF51735">
    <property type="entry name" value="NAD(P)-binding Rossmann-fold domains"/>
    <property type="match status" value="1"/>
</dbReference>
<evidence type="ECO:0000259" key="1">
    <source>
        <dbReference type="Pfam" id="PF13460"/>
    </source>
</evidence>
<gene>
    <name evidence="2" type="ORF">CI109_102963</name>
</gene>
<feature type="domain" description="NAD(P)-binding" evidence="1">
    <location>
        <begin position="7"/>
        <end position="168"/>
    </location>
</feature>
<dbReference type="KEGG" id="ksn:43585452"/>
<keyword evidence="3" id="KW-1185">Reference proteome</keyword>
<name>A0A5M6C8S8_9TREE</name>
<reference evidence="2" key="1">
    <citation type="submission" date="2017-08" db="EMBL/GenBank/DDBJ databases">
        <authorList>
            <person name="Cuomo C."/>
            <person name="Billmyre B."/>
            <person name="Heitman J."/>
        </authorList>
    </citation>
    <scope>NUCLEOTIDE SEQUENCE</scope>
    <source>
        <strain evidence="2">CBS 12478</strain>
    </source>
</reference>
<dbReference type="AlphaFoldDB" id="A0A5M6C8S8"/>
<evidence type="ECO:0000313" key="3">
    <source>
        <dbReference type="Proteomes" id="UP000322225"/>
    </source>
</evidence>
<dbReference type="GeneID" id="43585452"/>
<dbReference type="OrthoDB" id="63935at2759"/>
<reference evidence="2" key="2">
    <citation type="submission" date="2024-01" db="EMBL/GenBank/DDBJ databases">
        <title>Comparative genomics of Cryptococcus and Kwoniella reveals pathogenesis evolution and contrasting modes of karyotype evolution via chromosome fusion or intercentromeric recombination.</title>
        <authorList>
            <person name="Coelho M.A."/>
            <person name="David-Palma M."/>
            <person name="Shea T."/>
            <person name="Bowers K."/>
            <person name="McGinley-Smith S."/>
            <person name="Mohammad A.W."/>
            <person name="Gnirke A."/>
            <person name="Yurkov A.M."/>
            <person name="Nowrousian M."/>
            <person name="Sun S."/>
            <person name="Cuomo C.A."/>
            <person name="Heitman J."/>
        </authorList>
    </citation>
    <scope>NUCLEOTIDE SEQUENCE</scope>
    <source>
        <strain evidence="2">CBS 12478</strain>
    </source>
</reference>
<accession>A0A5M6C8S8</accession>
<dbReference type="InterPro" id="IPR016040">
    <property type="entry name" value="NAD(P)-bd_dom"/>
</dbReference>
<dbReference type="RefSeq" id="XP_031864239.1">
    <property type="nucleotide sequence ID" value="XM_032001349.1"/>
</dbReference>
<proteinExistence type="predicted"/>
<protein>
    <recommendedName>
        <fullName evidence="1">NAD(P)-binding domain-containing protein</fullName>
    </recommendedName>
</protein>
<organism evidence="2 3">
    <name type="scientific">Kwoniella shandongensis</name>
    <dbReference type="NCBI Taxonomy" id="1734106"/>
    <lineage>
        <taxon>Eukaryota</taxon>
        <taxon>Fungi</taxon>
        <taxon>Dikarya</taxon>
        <taxon>Basidiomycota</taxon>
        <taxon>Agaricomycotina</taxon>
        <taxon>Tremellomycetes</taxon>
        <taxon>Tremellales</taxon>
        <taxon>Cryptococcaceae</taxon>
        <taxon>Kwoniella</taxon>
    </lineage>
</organism>
<sequence length="263" mass="28925">MHAVFLGASRGIGLFALLTLLQSSDQGQWTATLLLRKPEAITSDPRFKEYLEKGRVEIVKGDATNEEDVKKLFPVGKKVDLIVSSVGATPSFTWTGLHIDQPKLCMDSTLALLHVLAKLETPLPRVVAVSSMGIGDNHKVMPYVMQAAYSALLARPHRDKEALEYLLQKASIKLPLPSHAPDNTFLPESAIASVRDNFLPELIIVRPAALVGDDAPPKEKEKIKVGEDLSTYTVRRSEVGRFIAEDCVPGKDEWVNKFPVVGY</sequence>
<dbReference type="Proteomes" id="UP000322225">
    <property type="component" value="Chromosome 5"/>
</dbReference>
<dbReference type="EMBL" id="CP144055">
    <property type="protein sequence ID" value="WWD18511.1"/>
    <property type="molecule type" value="Genomic_DNA"/>
</dbReference>
<evidence type="ECO:0000313" key="2">
    <source>
        <dbReference type="EMBL" id="WWD18511.1"/>
    </source>
</evidence>